<evidence type="ECO:0000256" key="5">
    <source>
        <dbReference type="ARBA" id="ARBA00022833"/>
    </source>
</evidence>
<keyword evidence="4" id="KW-0378">Hydrolase</keyword>
<comment type="cofactor">
    <cofactor evidence="1">
        <name>Zn(2+)</name>
        <dbReference type="ChEBI" id="CHEBI:29105"/>
    </cofactor>
</comment>
<dbReference type="GO" id="GO:0005615">
    <property type="term" value="C:extracellular space"/>
    <property type="evidence" value="ECO:0007669"/>
    <property type="project" value="TreeGrafter"/>
</dbReference>
<comment type="caution">
    <text evidence="9">The sequence shown here is derived from an EMBL/GenBank/DDBJ whole genome shotgun (WGS) entry which is preliminary data.</text>
</comment>
<dbReference type="GO" id="GO:0008270">
    <property type="term" value="F:zinc ion binding"/>
    <property type="evidence" value="ECO:0007669"/>
    <property type="project" value="InterPro"/>
</dbReference>
<keyword evidence="6" id="KW-0482">Metalloprotease</keyword>
<keyword evidence="10" id="KW-1185">Reference proteome</keyword>
<dbReference type="AlphaFoldDB" id="A0A553P7X9"/>
<protein>
    <recommendedName>
        <fullName evidence="8">Peptidase M14 domain-containing protein</fullName>
    </recommendedName>
</protein>
<reference evidence="9 10" key="1">
    <citation type="journal article" date="2018" name="Nat. Ecol. Evol.">
        <title>Genomic signatures of mitonuclear coevolution across populations of Tigriopus californicus.</title>
        <authorList>
            <person name="Barreto F.S."/>
            <person name="Watson E.T."/>
            <person name="Lima T.G."/>
            <person name="Willett C.S."/>
            <person name="Edmands S."/>
            <person name="Li W."/>
            <person name="Burton R.S."/>
        </authorList>
    </citation>
    <scope>NUCLEOTIDE SEQUENCE [LARGE SCALE GENOMIC DNA]</scope>
    <source>
        <strain evidence="9 10">San Diego</strain>
    </source>
</reference>
<dbReference type="EMBL" id="VCGU01000007">
    <property type="protein sequence ID" value="TRY73795.1"/>
    <property type="molecule type" value="Genomic_DNA"/>
</dbReference>
<feature type="domain" description="Peptidase M14" evidence="8">
    <location>
        <begin position="1"/>
        <end position="121"/>
    </location>
</feature>
<evidence type="ECO:0000259" key="8">
    <source>
        <dbReference type="PROSITE" id="PS52035"/>
    </source>
</evidence>
<sequence>MSKVADKSMFKFEFLDIDTLVEAEVNDNKAKPPSNLADLDDLVQAKMASLNGTVFSYQYGSGASILYPVGGSSADWAYSQGINYSYTIELPPMPSDGSFIYPSVNIQTTCDLKWGMFFGLE</sequence>
<keyword evidence="3" id="KW-0645">Protease</keyword>
<dbReference type="GO" id="GO:0006508">
    <property type="term" value="P:proteolysis"/>
    <property type="evidence" value="ECO:0007669"/>
    <property type="project" value="UniProtKB-KW"/>
</dbReference>
<name>A0A553P7X9_TIGCA</name>
<dbReference type="InterPro" id="IPR000834">
    <property type="entry name" value="Peptidase_M14"/>
</dbReference>
<feature type="active site" description="Proton donor/acceptor" evidence="7">
    <location>
        <position position="89"/>
    </location>
</feature>
<dbReference type="PANTHER" id="PTHR11705:SF143">
    <property type="entry name" value="SLL0236 PROTEIN"/>
    <property type="match status" value="1"/>
</dbReference>
<dbReference type="GO" id="GO:0004181">
    <property type="term" value="F:metallocarboxypeptidase activity"/>
    <property type="evidence" value="ECO:0007669"/>
    <property type="project" value="InterPro"/>
</dbReference>
<evidence type="ECO:0000256" key="1">
    <source>
        <dbReference type="ARBA" id="ARBA00001947"/>
    </source>
</evidence>
<gene>
    <name evidence="9" type="ORF">TCAL_07761</name>
</gene>
<keyword evidence="5" id="KW-0862">Zinc</keyword>
<evidence type="ECO:0000256" key="2">
    <source>
        <dbReference type="ARBA" id="ARBA00005988"/>
    </source>
</evidence>
<evidence type="ECO:0000256" key="3">
    <source>
        <dbReference type="ARBA" id="ARBA00022670"/>
    </source>
</evidence>
<comment type="similarity">
    <text evidence="2 7">Belongs to the peptidase M14 family.</text>
</comment>
<proteinExistence type="inferred from homology"/>
<accession>A0A553P7X9</accession>
<evidence type="ECO:0000256" key="7">
    <source>
        <dbReference type="PROSITE-ProRule" id="PRU01379"/>
    </source>
</evidence>
<evidence type="ECO:0000313" key="9">
    <source>
        <dbReference type="EMBL" id="TRY73795.1"/>
    </source>
</evidence>
<evidence type="ECO:0000256" key="6">
    <source>
        <dbReference type="ARBA" id="ARBA00023049"/>
    </source>
</evidence>
<dbReference type="PROSITE" id="PS52035">
    <property type="entry name" value="PEPTIDASE_M14"/>
    <property type="match status" value="1"/>
</dbReference>
<dbReference type="SUPFAM" id="SSF53187">
    <property type="entry name" value="Zn-dependent exopeptidases"/>
    <property type="match status" value="1"/>
</dbReference>
<evidence type="ECO:0000313" key="10">
    <source>
        <dbReference type="Proteomes" id="UP000318571"/>
    </source>
</evidence>
<dbReference type="Proteomes" id="UP000318571">
    <property type="component" value="Chromosome 3"/>
</dbReference>
<dbReference type="Pfam" id="PF00246">
    <property type="entry name" value="Peptidase_M14"/>
    <property type="match status" value="1"/>
</dbReference>
<organism evidence="9 10">
    <name type="scientific">Tigriopus californicus</name>
    <name type="common">Marine copepod</name>
    <dbReference type="NCBI Taxonomy" id="6832"/>
    <lineage>
        <taxon>Eukaryota</taxon>
        <taxon>Metazoa</taxon>
        <taxon>Ecdysozoa</taxon>
        <taxon>Arthropoda</taxon>
        <taxon>Crustacea</taxon>
        <taxon>Multicrustacea</taxon>
        <taxon>Hexanauplia</taxon>
        <taxon>Copepoda</taxon>
        <taxon>Harpacticoida</taxon>
        <taxon>Harpacticidae</taxon>
        <taxon>Tigriopus</taxon>
    </lineage>
</organism>
<dbReference type="Gene3D" id="3.40.630.10">
    <property type="entry name" value="Zn peptidases"/>
    <property type="match status" value="1"/>
</dbReference>
<dbReference type="PANTHER" id="PTHR11705">
    <property type="entry name" value="PROTEASE FAMILY M14 CARBOXYPEPTIDASE A,B"/>
    <property type="match status" value="1"/>
</dbReference>
<evidence type="ECO:0000256" key="4">
    <source>
        <dbReference type="ARBA" id="ARBA00022801"/>
    </source>
</evidence>